<evidence type="ECO:0000313" key="2">
    <source>
        <dbReference type="Proteomes" id="UP000548582"/>
    </source>
</evidence>
<protein>
    <submittedName>
        <fullName evidence="1">Uncharacterized protein</fullName>
    </submittedName>
</protein>
<dbReference type="RefSeq" id="WP_170056043.1">
    <property type="nucleotide sequence ID" value="NZ_JABBKX010000010.1"/>
</dbReference>
<name>A0A848EKC7_9PROT</name>
<accession>A0A848EKC7</accession>
<gene>
    <name evidence="1" type="ORF">GWK16_21545</name>
</gene>
<sequence>MLVAAPLGATPLGGFEEAAVALAGSRDLPPFVLDMAQRMLVAEFGAAPVGDLIAAVAAWRRGAALPDTLEPLAQRLLVILYTGETDATNPRAQVGHYPWALAWQVLRFAKAPGLCSGGFGDWART</sequence>
<evidence type="ECO:0000313" key="1">
    <source>
        <dbReference type="EMBL" id="NMJ43847.1"/>
    </source>
</evidence>
<dbReference type="Proteomes" id="UP000548582">
    <property type="component" value="Unassembled WGS sequence"/>
</dbReference>
<organism evidence="1 2">
    <name type="scientific">Neoroseomonas marina</name>
    <dbReference type="NCBI Taxonomy" id="1232220"/>
    <lineage>
        <taxon>Bacteria</taxon>
        <taxon>Pseudomonadati</taxon>
        <taxon>Pseudomonadota</taxon>
        <taxon>Alphaproteobacteria</taxon>
        <taxon>Acetobacterales</taxon>
        <taxon>Acetobacteraceae</taxon>
        <taxon>Neoroseomonas</taxon>
    </lineage>
</organism>
<dbReference type="AlphaFoldDB" id="A0A848EKC7"/>
<reference evidence="1 2" key="1">
    <citation type="submission" date="2020-03" db="EMBL/GenBank/DDBJ databases">
        <authorList>
            <person name="Sun Q."/>
        </authorList>
    </citation>
    <scope>NUCLEOTIDE SEQUENCE [LARGE SCALE GENOMIC DNA]</scope>
    <source>
        <strain evidence="1 2">JC162</strain>
    </source>
</reference>
<dbReference type="EMBL" id="JABBKX010000010">
    <property type="protein sequence ID" value="NMJ43847.1"/>
    <property type="molecule type" value="Genomic_DNA"/>
</dbReference>
<keyword evidence="2" id="KW-1185">Reference proteome</keyword>
<proteinExistence type="predicted"/>
<comment type="caution">
    <text evidence="1">The sequence shown here is derived from an EMBL/GenBank/DDBJ whole genome shotgun (WGS) entry which is preliminary data.</text>
</comment>